<dbReference type="Proteomes" id="UP001431776">
    <property type="component" value="Unassembled WGS sequence"/>
</dbReference>
<dbReference type="PANTHER" id="PTHR21248">
    <property type="entry name" value="CARDIOLIPIN SYNTHASE"/>
    <property type="match status" value="1"/>
</dbReference>
<dbReference type="RefSeq" id="WP_349243467.1">
    <property type="nucleotide sequence ID" value="NZ_JASCXX010000003.1"/>
</dbReference>
<dbReference type="AlphaFoldDB" id="A0AAW6TQW6"/>
<proteinExistence type="predicted"/>
<dbReference type="InterPro" id="IPR001736">
    <property type="entry name" value="PLipase_D/transphosphatidylase"/>
</dbReference>
<evidence type="ECO:0000313" key="3">
    <source>
        <dbReference type="Proteomes" id="UP001431776"/>
    </source>
</evidence>
<organism evidence="2 3">
    <name type="scientific">Anaerobaca lacustris</name>
    <dbReference type="NCBI Taxonomy" id="3044600"/>
    <lineage>
        <taxon>Bacteria</taxon>
        <taxon>Pseudomonadati</taxon>
        <taxon>Planctomycetota</taxon>
        <taxon>Phycisphaerae</taxon>
        <taxon>Sedimentisphaerales</taxon>
        <taxon>Anaerobacaceae</taxon>
        <taxon>Anaerobaca</taxon>
    </lineage>
</organism>
<dbReference type="SMART" id="SM00155">
    <property type="entry name" value="PLDc"/>
    <property type="match status" value="2"/>
</dbReference>
<reference evidence="2" key="1">
    <citation type="submission" date="2023-05" db="EMBL/GenBank/DDBJ databases">
        <title>Anaerotaeda fermentans gen. nov., sp. nov., a novel anaerobic planctomycete of the new family within the order Sedimentisphaerales isolated from Taman Peninsula, Russia.</title>
        <authorList>
            <person name="Khomyakova M.A."/>
            <person name="Merkel A.Y."/>
            <person name="Slobodkin A.I."/>
        </authorList>
    </citation>
    <scope>NUCLEOTIDE SEQUENCE</scope>
    <source>
        <strain evidence="2">M17dextr</strain>
    </source>
</reference>
<dbReference type="CDD" id="cd09159">
    <property type="entry name" value="PLDc_ybhO_like_2"/>
    <property type="match status" value="1"/>
</dbReference>
<dbReference type="EMBL" id="JASCXX010000003">
    <property type="protein sequence ID" value="MDI6448057.1"/>
    <property type="molecule type" value="Genomic_DNA"/>
</dbReference>
<keyword evidence="3" id="KW-1185">Reference proteome</keyword>
<dbReference type="GO" id="GO:0030572">
    <property type="term" value="F:phosphatidyltransferase activity"/>
    <property type="evidence" value="ECO:0007669"/>
    <property type="project" value="UniProtKB-ARBA"/>
</dbReference>
<dbReference type="PANTHER" id="PTHR21248:SF22">
    <property type="entry name" value="PHOSPHOLIPASE D"/>
    <property type="match status" value="1"/>
</dbReference>
<comment type="caution">
    <text evidence="2">The sequence shown here is derived from an EMBL/GenBank/DDBJ whole genome shotgun (WGS) entry which is preliminary data.</text>
</comment>
<accession>A0AAW6TQW6</accession>
<dbReference type="InterPro" id="IPR025202">
    <property type="entry name" value="PLD-like_dom"/>
</dbReference>
<dbReference type="Gene3D" id="3.30.870.10">
    <property type="entry name" value="Endonuclease Chain A"/>
    <property type="match status" value="2"/>
</dbReference>
<evidence type="ECO:0000259" key="1">
    <source>
        <dbReference type="PROSITE" id="PS50035"/>
    </source>
</evidence>
<dbReference type="Pfam" id="PF13091">
    <property type="entry name" value="PLDc_2"/>
    <property type="match status" value="2"/>
</dbReference>
<protein>
    <submittedName>
        <fullName evidence="2">Phosphatidylserine/phosphatidylglycerophosphate/ cardiolipin synthase family protein</fullName>
    </submittedName>
</protein>
<dbReference type="GO" id="GO:0032049">
    <property type="term" value="P:cardiolipin biosynthetic process"/>
    <property type="evidence" value="ECO:0007669"/>
    <property type="project" value="UniProtKB-ARBA"/>
</dbReference>
<dbReference type="SUPFAM" id="SSF56024">
    <property type="entry name" value="Phospholipase D/nuclease"/>
    <property type="match status" value="2"/>
</dbReference>
<dbReference type="CDD" id="cd09110">
    <property type="entry name" value="PLDc_CLS_1"/>
    <property type="match status" value="1"/>
</dbReference>
<gene>
    <name evidence="2" type="ORF">QJ522_03280</name>
</gene>
<name>A0AAW6TQW6_9BACT</name>
<dbReference type="PROSITE" id="PS50035">
    <property type="entry name" value="PLD"/>
    <property type="match status" value="2"/>
</dbReference>
<sequence>MGGRADEQQSKVAEWFDEIRRRVVGSSRRAAQTGRRIVRRYGRRDMRFVSAESVRLLVDASEAYPEMLGAIDAAAEHVELETYILRDDATGRAFQQALIRAASRGVNVRLLYDWIGSIALPGPFVRELTDAGVAVSVYHPLVWRRPVWAINKRDHRKMLVVDNTVSFTGGLNIGDEYQGVSDGGQGWRDTHVRLDGPEVAAEMLALFGYAWRRATPYARTLTRSRRLKSKIRRRMEALSRRKGRPAARPHRAGGIPISIVGNEVLRYRRRIHRAYLRAICGAQRYVLIENAYFIPSRPVRRALVKAARRGVFVGIVVGERSDVPITAYAMRWLYDQLLAGGVRLFEWPVSVMHAKTAVIDDAWLIVGSYNFDHRSLLHNLECVAVVSDADVAVHLRDQTLADIARCREIVLATHRKRPWLSKAMQYVAYLLRHWL</sequence>
<feature type="domain" description="PLD phosphodiesterase" evidence="1">
    <location>
        <begin position="348"/>
        <end position="375"/>
    </location>
</feature>
<feature type="domain" description="PLD phosphodiesterase" evidence="1">
    <location>
        <begin position="150"/>
        <end position="177"/>
    </location>
</feature>
<evidence type="ECO:0000313" key="2">
    <source>
        <dbReference type="EMBL" id="MDI6448057.1"/>
    </source>
</evidence>